<protein>
    <submittedName>
        <fullName evidence="2">Unannotated protein</fullName>
    </submittedName>
</protein>
<organism evidence="2">
    <name type="scientific">freshwater metagenome</name>
    <dbReference type="NCBI Taxonomy" id="449393"/>
    <lineage>
        <taxon>unclassified sequences</taxon>
        <taxon>metagenomes</taxon>
        <taxon>ecological metagenomes</taxon>
    </lineage>
</organism>
<dbReference type="EMBL" id="CAEZUN010000025">
    <property type="protein sequence ID" value="CAB4595606.1"/>
    <property type="molecule type" value="Genomic_DNA"/>
</dbReference>
<dbReference type="InterPro" id="IPR051030">
    <property type="entry name" value="Vitamin_B12-ABC_binding"/>
</dbReference>
<dbReference type="InterPro" id="IPR002491">
    <property type="entry name" value="ABC_transptr_periplasmic_BD"/>
</dbReference>
<evidence type="ECO:0000259" key="1">
    <source>
        <dbReference type="PROSITE" id="PS50983"/>
    </source>
</evidence>
<dbReference type="SUPFAM" id="SSF53807">
    <property type="entry name" value="Helical backbone' metal receptor"/>
    <property type="match status" value="1"/>
</dbReference>
<accession>A0A6J6G313</accession>
<reference evidence="2" key="1">
    <citation type="submission" date="2020-05" db="EMBL/GenBank/DDBJ databases">
        <authorList>
            <person name="Chiriac C."/>
            <person name="Salcher M."/>
            <person name="Ghai R."/>
            <person name="Kavagutti S V."/>
        </authorList>
    </citation>
    <scope>NUCLEOTIDE SEQUENCE</scope>
</reference>
<proteinExistence type="predicted"/>
<feature type="domain" description="Fe/B12 periplasmic-binding" evidence="1">
    <location>
        <begin position="2"/>
        <end position="275"/>
    </location>
</feature>
<dbReference type="Pfam" id="PF01497">
    <property type="entry name" value="Peripla_BP_2"/>
    <property type="match status" value="1"/>
</dbReference>
<dbReference type="Gene3D" id="3.40.50.1980">
    <property type="entry name" value="Nitrogenase molybdenum iron protein domain"/>
    <property type="match status" value="2"/>
</dbReference>
<sequence length="275" mass="29572">MRIVSLLPSATEMIGDLGLIDQLVGRSCECNWPLSAANLPIVSLSRVDSLALSGPAIDAQVRAAVNNGEQLYTIDENLLRELAPDVIVTQDLCRVCAVSSEDVCDVGARVISLDPHTISEVAEPVITLATALGVTSRGQQVAERMLSRVEIVRKSVTGKTRPRVFIAEWLDPPFASGHWIPEMVEAAGGIEVLGKPGVPSLATTWQAVREARPDIVVFAPCGFDEVRAAKEASALAHEFDPSWRTACVNADRFFARPAPSIADGVEQLAKIFHDI</sequence>
<dbReference type="PROSITE" id="PS50983">
    <property type="entry name" value="FE_B12_PBP"/>
    <property type="match status" value="1"/>
</dbReference>
<evidence type="ECO:0000313" key="2">
    <source>
        <dbReference type="EMBL" id="CAB4595606.1"/>
    </source>
</evidence>
<dbReference type="PANTHER" id="PTHR42860">
    <property type="entry name" value="VITAMIN B12-BINDING PROTEIN"/>
    <property type="match status" value="1"/>
</dbReference>
<dbReference type="AlphaFoldDB" id="A0A6J6G313"/>
<dbReference type="PANTHER" id="PTHR42860:SF1">
    <property type="entry name" value="VITAMIN B12-BINDING PROTEIN"/>
    <property type="match status" value="1"/>
</dbReference>
<gene>
    <name evidence="2" type="ORF">UFOPK1826_00316</name>
</gene>
<name>A0A6J6G313_9ZZZZ</name>